<evidence type="ECO:0000313" key="1">
    <source>
        <dbReference type="EMBL" id="MBD2649839.1"/>
    </source>
</evidence>
<dbReference type="EMBL" id="JACJTD010000044">
    <property type="protein sequence ID" value="MBD2649839.1"/>
    <property type="molecule type" value="Genomic_DNA"/>
</dbReference>
<dbReference type="RefSeq" id="WP_190898310.1">
    <property type="nucleotide sequence ID" value="NZ_JACJTD010000044.1"/>
</dbReference>
<organism evidence="1 2">
    <name type="scientific">Nostoc foliaceum FACHB-393</name>
    <dbReference type="NCBI Taxonomy" id="2692915"/>
    <lineage>
        <taxon>Bacteria</taxon>
        <taxon>Bacillati</taxon>
        <taxon>Cyanobacteriota</taxon>
        <taxon>Cyanophyceae</taxon>
        <taxon>Nostocales</taxon>
        <taxon>Nostocaceae</taxon>
        <taxon>Nostoc</taxon>
        <taxon>Nostoc foliaceum</taxon>
    </lineage>
</organism>
<sequence length="85" mass="9780">MDMRELIQKRSKLIRKKIDVTPSSTESIAHAKVQETESVIESSPSYKISESDSIKEHYRPLRSVGNSGWQPSDVWRELRVDDFCG</sequence>
<accession>A0ABR8IE51</accession>
<proteinExistence type="predicted"/>
<protein>
    <submittedName>
        <fullName evidence="1">Uncharacterized protein</fullName>
    </submittedName>
</protein>
<comment type="caution">
    <text evidence="1">The sequence shown here is derived from an EMBL/GenBank/DDBJ whole genome shotgun (WGS) entry which is preliminary data.</text>
</comment>
<evidence type="ECO:0000313" key="2">
    <source>
        <dbReference type="Proteomes" id="UP000643580"/>
    </source>
</evidence>
<keyword evidence="2" id="KW-1185">Reference proteome</keyword>
<name>A0ABR8IE51_9NOSO</name>
<reference evidence="1 2" key="1">
    <citation type="journal article" date="2020" name="ISME J.">
        <title>Comparative genomics reveals insights into cyanobacterial evolution and habitat adaptation.</title>
        <authorList>
            <person name="Chen M.Y."/>
            <person name="Teng W.K."/>
            <person name="Zhao L."/>
            <person name="Hu C.X."/>
            <person name="Zhou Y.K."/>
            <person name="Han B.P."/>
            <person name="Song L.R."/>
            <person name="Shu W.S."/>
        </authorList>
    </citation>
    <scope>NUCLEOTIDE SEQUENCE [LARGE SCALE GENOMIC DNA]</scope>
    <source>
        <strain evidence="1 2">FACHB-393</strain>
    </source>
</reference>
<gene>
    <name evidence="1" type="ORF">H6G92_27100</name>
</gene>
<dbReference type="Proteomes" id="UP000643580">
    <property type="component" value="Unassembled WGS sequence"/>
</dbReference>